<dbReference type="InterPro" id="IPR016986">
    <property type="entry name" value="UCP031982_abhydr"/>
</dbReference>
<dbReference type="AlphaFoldDB" id="A0A1U9Z714"/>
<feature type="chain" id="PRO_5010701806" evidence="3">
    <location>
        <begin position="21"/>
        <end position="339"/>
    </location>
</feature>
<feature type="signal peptide" evidence="3">
    <location>
        <begin position="1"/>
        <end position="20"/>
    </location>
</feature>
<proteinExistence type="inferred from homology"/>
<dbReference type="eggNOG" id="COG4188">
    <property type="taxonomic scope" value="Bacteria"/>
</dbReference>
<dbReference type="OrthoDB" id="9814760at2"/>
<dbReference type="Pfam" id="PF00561">
    <property type="entry name" value="Abhydrolase_1"/>
    <property type="match status" value="1"/>
</dbReference>
<dbReference type="InterPro" id="IPR029058">
    <property type="entry name" value="AB_hydrolase_fold"/>
</dbReference>
<keyword evidence="6" id="KW-1185">Reference proteome</keyword>
<evidence type="ECO:0000256" key="1">
    <source>
        <dbReference type="ARBA" id="ARBA00022801"/>
    </source>
</evidence>
<keyword evidence="1 5" id="KW-0378">Hydrolase</keyword>
<dbReference type="PIRSF" id="PIRSF031982">
    <property type="entry name" value="UCP031982_abhydr"/>
    <property type="match status" value="1"/>
</dbReference>
<dbReference type="RefSeq" id="WP_018064537.1">
    <property type="nucleotide sequence ID" value="NZ_AQWH01000007.1"/>
</dbReference>
<dbReference type="GO" id="GO:0052689">
    <property type="term" value="F:carboxylic ester hydrolase activity"/>
    <property type="evidence" value="ECO:0007669"/>
    <property type="project" value="UniProtKB-ARBA"/>
</dbReference>
<gene>
    <name evidence="5" type="ORF">Mame_04113</name>
</gene>
<sequence length="339" mass="35882" precursor="true">MKSILLSLLFSCGVAAHAFAAEDLPGYERMTVLPPDRALPVAASLWYPAGVRSYRGVVGDNPVFHGASVWMGAKIAEGQYPLFVFSHGSGGNMENSAWLFSALVEKGAMVLAVNHPGSTSGDSSPRASLYLDRRAGDISAALDALLADPVLGLHVDRSRITALGFSLGGATVLNLGGLRFDRQTYRDYCQANPKATDCGFLAKGNVDLDHLPEGFSADGHDDRIGHVIAIDPAFTYTVTEASVEAVTVPVSFINLGDRDRLKTGDVSENGSNLANRLADADYQVIAPSYHITFLGLCKSDGAAFLAEEQDDPVCTDPDGVDRADTHERIIKAVAASAGL</sequence>
<feature type="domain" description="AB hydrolase-1" evidence="4">
    <location>
        <begin position="81"/>
        <end position="175"/>
    </location>
</feature>
<dbReference type="SUPFAM" id="SSF53474">
    <property type="entry name" value="alpha/beta-Hydrolases"/>
    <property type="match status" value="1"/>
</dbReference>
<dbReference type="STRING" id="1122214.Mame_04113"/>
<evidence type="ECO:0000313" key="5">
    <source>
        <dbReference type="EMBL" id="AQZ53410.1"/>
    </source>
</evidence>
<dbReference type="InterPro" id="IPR000073">
    <property type="entry name" value="AB_hydrolase_1"/>
</dbReference>
<dbReference type="EMBL" id="CP020330">
    <property type="protein sequence ID" value="AQZ53410.1"/>
    <property type="molecule type" value="Genomic_DNA"/>
</dbReference>
<evidence type="ECO:0000256" key="3">
    <source>
        <dbReference type="SAM" id="SignalP"/>
    </source>
</evidence>
<name>A0A1U9Z714_9HYPH</name>
<evidence type="ECO:0000259" key="4">
    <source>
        <dbReference type="Pfam" id="PF00561"/>
    </source>
</evidence>
<dbReference type="PANTHER" id="PTHR22946:SF9">
    <property type="entry name" value="POLYKETIDE TRANSFERASE AF380"/>
    <property type="match status" value="1"/>
</dbReference>
<keyword evidence="3" id="KW-0732">Signal</keyword>
<organism evidence="5 6">
    <name type="scientific">Martelella mediterranea DSM 17316</name>
    <dbReference type="NCBI Taxonomy" id="1122214"/>
    <lineage>
        <taxon>Bacteria</taxon>
        <taxon>Pseudomonadati</taxon>
        <taxon>Pseudomonadota</taxon>
        <taxon>Alphaproteobacteria</taxon>
        <taxon>Hyphomicrobiales</taxon>
        <taxon>Aurantimonadaceae</taxon>
        <taxon>Martelella</taxon>
    </lineage>
</organism>
<dbReference type="PANTHER" id="PTHR22946">
    <property type="entry name" value="DIENELACTONE HYDROLASE DOMAIN-CONTAINING PROTEIN-RELATED"/>
    <property type="match status" value="1"/>
</dbReference>
<dbReference type="Gene3D" id="3.40.50.1820">
    <property type="entry name" value="alpha/beta hydrolase"/>
    <property type="match status" value="1"/>
</dbReference>
<dbReference type="Proteomes" id="UP000191135">
    <property type="component" value="Chromosome"/>
</dbReference>
<evidence type="ECO:0000313" key="6">
    <source>
        <dbReference type="Proteomes" id="UP000191135"/>
    </source>
</evidence>
<reference evidence="5 6" key="1">
    <citation type="submission" date="2017-03" db="EMBL/GenBank/DDBJ databases">
        <title>Foreign affairs: Plasmid Transfer between Roseobacters and Rhizobia.</title>
        <authorList>
            <person name="Bartling P."/>
            <person name="Bunk B."/>
            <person name="Overmann J."/>
            <person name="Brinkmann H."/>
            <person name="Petersen J."/>
        </authorList>
    </citation>
    <scope>NUCLEOTIDE SEQUENCE [LARGE SCALE GENOMIC DNA]</scope>
    <source>
        <strain evidence="5 6">MACL11</strain>
    </source>
</reference>
<protein>
    <submittedName>
        <fullName evidence="5">Putative dienelactone hydrolase</fullName>
    </submittedName>
</protein>
<comment type="similarity">
    <text evidence="2">Belongs to the AB hydrolase superfamily. FUS2 hydrolase family.</text>
</comment>
<dbReference type="InterPro" id="IPR050261">
    <property type="entry name" value="FrsA_esterase"/>
</dbReference>
<dbReference type="KEGG" id="mmed:Mame_04113"/>
<accession>A0A1U9Z714</accession>
<evidence type="ECO:0000256" key="2">
    <source>
        <dbReference type="ARBA" id="ARBA00038115"/>
    </source>
</evidence>